<feature type="compositionally biased region" description="Low complexity" evidence="4">
    <location>
        <begin position="639"/>
        <end position="653"/>
    </location>
</feature>
<feature type="compositionally biased region" description="Basic and acidic residues" evidence="4">
    <location>
        <begin position="2502"/>
        <end position="2522"/>
    </location>
</feature>
<feature type="compositionally biased region" description="Pro residues" evidence="4">
    <location>
        <begin position="400"/>
        <end position="418"/>
    </location>
</feature>
<feature type="compositionally biased region" description="Low complexity" evidence="4">
    <location>
        <begin position="2569"/>
        <end position="2578"/>
    </location>
</feature>
<organism evidence="6 7">
    <name type="scientific">Seminavis robusta</name>
    <dbReference type="NCBI Taxonomy" id="568900"/>
    <lineage>
        <taxon>Eukaryota</taxon>
        <taxon>Sar</taxon>
        <taxon>Stramenopiles</taxon>
        <taxon>Ochrophyta</taxon>
        <taxon>Bacillariophyta</taxon>
        <taxon>Bacillariophyceae</taxon>
        <taxon>Bacillariophycidae</taxon>
        <taxon>Naviculales</taxon>
        <taxon>Naviculaceae</taxon>
        <taxon>Seminavis</taxon>
    </lineage>
</organism>
<feature type="compositionally biased region" description="Basic and acidic residues" evidence="4">
    <location>
        <begin position="849"/>
        <end position="876"/>
    </location>
</feature>
<feature type="compositionally biased region" description="Low complexity" evidence="4">
    <location>
        <begin position="2207"/>
        <end position="2217"/>
    </location>
</feature>
<feature type="compositionally biased region" description="Basic and acidic residues" evidence="4">
    <location>
        <begin position="2405"/>
        <end position="2425"/>
    </location>
</feature>
<feature type="compositionally biased region" description="Low complexity" evidence="4">
    <location>
        <begin position="2828"/>
        <end position="2844"/>
    </location>
</feature>
<feature type="compositionally biased region" description="Acidic residues" evidence="4">
    <location>
        <begin position="2225"/>
        <end position="2239"/>
    </location>
</feature>
<protein>
    <submittedName>
        <fullName evidence="6">Calcium-dependent protein kinase 4</fullName>
    </submittedName>
</protein>
<feature type="compositionally biased region" description="Polar residues" evidence="4">
    <location>
        <begin position="142"/>
        <end position="151"/>
    </location>
</feature>
<feature type="domain" description="EF-hand" evidence="5">
    <location>
        <begin position="3590"/>
        <end position="3620"/>
    </location>
</feature>
<reference evidence="6" key="1">
    <citation type="submission" date="2020-06" db="EMBL/GenBank/DDBJ databases">
        <authorList>
            <consortium name="Plant Systems Biology data submission"/>
        </authorList>
    </citation>
    <scope>NUCLEOTIDE SEQUENCE</scope>
    <source>
        <strain evidence="6">D6</strain>
    </source>
</reference>
<keyword evidence="2" id="KW-0677">Repeat</keyword>
<feature type="compositionally biased region" description="Polar residues" evidence="4">
    <location>
        <begin position="952"/>
        <end position="961"/>
    </location>
</feature>
<dbReference type="Proteomes" id="UP001153069">
    <property type="component" value="Unassembled WGS sequence"/>
</dbReference>
<feature type="compositionally biased region" description="Polar residues" evidence="4">
    <location>
        <begin position="2658"/>
        <end position="2671"/>
    </location>
</feature>
<feature type="compositionally biased region" description="Low complexity" evidence="4">
    <location>
        <begin position="2244"/>
        <end position="2253"/>
    </location>
</feature>
<feature type="region of interest" description="Disordered" evidence="4">
    <location>
        <begin position="3628"/>
        <end position="3708"/>
    </location>
</feature>
<feature type="compositionally biased region" description="Polar residues" evidence="4">
    <location>
        <begin position="2684"/>
        <end position="2694"/>
    </location>
</feature>
<name>A0A9N8DTN6_9STRA</name>
<dbReference type="GO" id="GO:0016301">
    <property type="term" value="F:kinase activity"/>
    <property type="evidence" value="ECO:0007669"/>
    <property type="project" value="UniProtKB-KW"/>
</dbReference>
<feature type="region of interest" description="Disordered" evidence="4">
    <location>
        <begin position="352"/>
        <end position="440"/>
    </location>
</feature>
<feature type="compositionally biased region" description="Basic and acidic residues" evidence="4">
    <location>
        <begin position="962"/>
        <end position="975"/>
    </location>
</feature>
<feature type="region of interest" description="Disordered" evidence="4">
    <location>
        <begin position="1254"/>
        <end position="1388"/>
    </location>
</feature>
<feature type="compositionally biased region" description="Low complexity" evidence="4">
    <location>
        <begin position="3253"/>
        <end position="3268"/>
    </location>
</feature>
<dbReference type="InterPro" id="IPR011992">
    <property type="entry name" value="EF-hand-dom_pair"/>
</dbReference>
<feature type="domain" description="EF-hand" evidence="5">
    <location>
        <begin position="3477"/>
        <end position="3512"/>
    </location>
</feature>
<feature type="compositionally biased region" description="Basic and acidic residues" evidence="4">
    <location>
        <begin position="753"/>
        <end position="762"/>
    </location>
</feature>
<dbReference type="CDD" id="cd00051">
    <property type="entry name" value="EFh"/>
    <property type="match status" value="1"/>
</dbReference>
<feature type="compositionally biased region" description="Polar residues" evidence="4">
    <location>
        <begin position="477"/>
        <end position="504"/>
    </location>
</feature>
<evidence type="ECO:0000313" key="6">
    <source>
        <dbReference type="EMBL" id="CAB9508832.1"/>
    </source>
</evidence>
<feature type="compositionally biased region" description="Basic and acidic residues" evidence="4">
    <location>
        <begin position="894"/>
        <end position="915"/>
    </location>
</feature>
<feature type="region of interest" description="Disordered" evidence="4">
    <location>
        <begin position="1406"/>
        <end position="1466"/>
    </location>
</feature>
<sequence>MTTEFQVGSNVDIDIDAAVEEADVRRKRQRKRERDRQHHQQQQNVEDQVRNYNAEVLVDQALNTLKQTLLLELPLPVSVPLSVPMSVPLQTQRGQHNTPDTAIQYGANVRSFASPDHFHALPPHAQTNPHPQQTHNRRHNRGSNAGNGNQPTTTTTTTFTSNKHKKDNDHRHVSEFNERRYNHHDRYMYDSSRDDPYSADSEEASREPSVRLISAQTNQTRKTAGLVELYVNPNQVKRICGFNVIHHLKDKTNRKVFRQTEKIPPYLCRLDEAGPWTRISEQKRQQSLRALNFIVEQKQWRPVKRMPTVISTKQNSKHMPGNLRTPSSRHYYTHHHHRYETPPLRHIYHQRPQRQSDGVYPPITPHYYHSTGSNSHQHHPHSDLTQSLPVPLYSSQLYQPQPPPQQTNTLPPPPPQQQPPHSHHNNIFTQPTATTQPTTTATATQAFPNSIAIPSLQWDPPPPILLQTPTATATATDSNVPVDTNPTATNASQQPHLSLNNFNQTTTTTTTTTLDPHITETIKNPEMEPVNEQKQQQPLHKKQRANNSNNISSNNSNNNNDRTTNVKHANQPPAYMDVSSLAGTSIEPGMPTTDDPSGIVVVVRDKAATKLQRKTRSSRRSTVDAPEQISTRRAANDASPQQRSHQSSQRQPSLASLSSPKPHATKRQAPHTLQNKRDVAAMLDEKQQQQGPQLLTDDDETLQSRQHNIHEHLQEEAIKEDCHGRIDGQASERVSEASSSSSGPWSAYIRLQQQKEREERGKSARRQGSEDSSEQPWEAYIRQQEMIQTVETKARKGTATVDGTSASSADGIQRKKQEGASSPSQKAKPTATRHAKPEMKKQKSNNLLDEYHRLQEERVAKGKSDSPRMSRAKAQEDQSEQPSEDVVSQQPSEPSKEPRQKYSSKDHHSSRDQLRKPGPPKRSSAHKVAPPEARKSSTTTKHRAHEDDDPSEQPTESTVSHRTSESQRRQSDASRRRSSTRKHGTHRHHPTDEASEQPSEDLSRSRQSVQRAVTKPRQVVAKRHPTTSTTKHVNSKGERRGEPPTVESPLSSKPSPWRHRQAGTEYPSKPPLSNQIVVPPLPDVIILRTASSSRTGMDPPGVEGEELFQQHQQQKQLSERQQELLEKQQQWQLSMLERQQRQLQRIQQNQQVQQQHDQQQRQIQQQLQQRQHLLQEQQLQQQKIQQQQFEQQRIQQQQQQQQFEQQRLQQQQQLEQQRIQQQQQLEQQRIQQQQLKQQQLQQREQQLRLQQQAVMAPSLPPPTPGGTRNLDAMKTPATHKRKLNKWDTVDQPARRLSPDWKDDEETEKKSLARIQAALPSNHSNPSSKHSGESLSQRHAPKPSAKEKKEMTETNPREQGQAILIAMAAPATKAKPRKDPYSSDDIDMGESTSAFADNGFVAFVNSNHSSTKKTGRGGTRSPIAASETQQERLGKMSPQATKVKATQRRSISWHDRQEPIEDRKPAAEENTTDDLLAVIAAPLRNNARRTYSEEVSISSGSDVSFDSATRSISENSDILNSVEGERSNRAQRTAGSAPPEIGAIRLLNHSGGSTDLVSPVTEAGVGPSSANAATVDDRLLQVMAAPTTPLKPSLAGQSIDIDSGSEFEVGSYTGSLSENDSDAGPACGPSKSKSTQAACSLKQTNDSTLTPTRANKSSPESGLLRAIAAPTIALKVQTGGDLGLDYDSDFDVGSFDGSLSEGTVDSAPIGTDSIAAHKPKQETAQAAVRAKQEPKEPHHSQTLGADKATPTKTMLVAEPAQTKATAKLSPRSAEAAQTQENQLLAAIAAPTSAPPKTPNMDLYDSDPDFDVGSFTGSFSGHSDRSSSPPRDPSPKAMSPAGSPAIRKNAMAETHTQKGGVEPNNVPANNKDRILQAMATPAKKEKKGRNAFDDLSIDSGSNMDLGSSVDLSSDSEQPVVVSSLPEKQPTPDVEHSPNPARKEYVPKQIQFENAEEKKTHGARVLQAMASPFACRQPQRQPSLYDLDDDSDFDETGSDAEIGSEPSNDASHGNNPGTADVASIQSAGEAEVPVAVADPTEAKPDDDLHSDLHSDIHSVSQRKRKNEPSYDVLEAMADPTSLDKPKPVPSSDDDVESEISLTGSVHSVKAQKEGTNNNAILNAIAAPVKRTADPLDDLSIDSASDFGSIPDVGDGDVPASSPPPIQETETSILQLRSPVQPEYSKKKLTFANKSEKAAYNTSVLAAMAAPTVKPAAAPQASKTRSAYDFDEDSDFEIDSDFDENSRDTSSSSNSHNSWDRHGESNKLENDSDEKLQGHSRVGHTEPQNQAGESNDIGEEKSVDGGMEPVQPQRASTFDQPSSAGAWSAFESDFTPEKTDEALNANVSIEKSESENQPSWDAWGTDPFATAPSQAETEKHEKKNDPENNPSWDAWTEDPFMKAQTTSNNDKEEGRAWSPGHDEPSRVGRGDSASNGEPENADDLSGKHSDHSGLPLEHPAPVRPKGESGSLPSIEALNPPAGLAYAPGATSAFSAVGSPIQSKTEGLMKPDADGNTDHAEQNERPKASRSTGGSEEDPRAKAYALLKKLEDKEQDSIASDSTHSRHSSRHSSAHSNGSYASSVVSPAHSRQSSMRSNSTHSGDLSPRSAPDASKKQLVSTELNLDSKGDPLNGHSSVGSRHSPTHSDRSPPPLNDEPGVSPDDSSADSIQASMPSSIDYKSPSRNDSKTVLVSTQLSLKQKYGAPMNNEPEVSSVHSSDNSRHSSLHSSARSRDQSPVDDQSRSSRHSAQSESGPETPPTSSSATKPRLNLKVSRLRADPASEPEEPAVASEEPTSKPGPYGKGKPSKPRLTLKMTRIGGPEQKTEVITTKPSAPSPSNNDSSGSENSSRAEDDGSGQRSPSFDEGSNSGTDGEHSPAPSTSSKPRLTLKMTRIGGPQQTTEVISRRQSSSPMQNSPSQSSRGYSGSDHSSRAGSGIDDDDGSGQRSPSFDEGSNSGTDGEHSPAPSTSSKPRLTLKMTRIGGPEPKTEVIPRRQSSSPKQCSPSQSSRGYSESDHSSRAGSGTDDDDGSGQRSPSFDEGSNSGTDGEHSPTPSPSSKPRLTLKMTRIGGPEQRQRAGSGTDDDDGSGQRSPSFDEGSNSGTDGEHSPTPSPSSKPRLTLKMTRIGGPERKTEVISRRQSSSPKQRSPSQSSKCYSASDHSSRAGSGIDDDGSDGEDMLSPAEQSRSASLDEGSASEDGFSGSDASDHSGRSSPSPSPPPSKPRLNLKMTRVGAPATETVDLSRKDLENAPNESHSDFSAGSISDGGSDFSGNLSASERSNVSGGGSFDSGGDSDVSGDVSDGGGGGSTVSGDFSDGASRSDRSGGVSDGGSYASKRSRSVSEEGSPALSPSGKPRLNATMSRIGGGSEQDEHGGEKSQLRRMISHDQNSKKSGSVASSSISDVSEGVKSTGSRLSVAFAKGVIADIGKTFMSETGPMVSEGFEDYNAANHAIENFKHFKEQPGLKQAILSLVATVLMSLEEKDVLDEIFHAIDRDNDGKLSREDFRYGMQEFCGVDCVSENELRKLFWRLGHHADDLAEFVEYSEFIIGACDKSNMLSGEALQQAFSALDVDKDGFISADELKGILPNSGDMIQKIIARVDLDGDGMLSFGEFLSMVFKSARVQANTKEHEWRKVVQDPDPVNTSQPSLAPKPKQEREWKYKTAPNRPSYAGDEQLAPKKQSKALVSELKGKIPRIGGPSEDDDGEYGYGTIPEMGHSENSDSDDSRYMNPVQMPGNVMDQLKQAQSNLADTLHHVTEEEMQRKREIEKPLIDELKGALVDLKDHLRHVTEEEKERPAIPDRPYITELRHAQATVLKEWSTENYQYWI</sequence>
<feature type="compositionally biased region" description="Low complexity" evidence="4">
    <location>
        <begin position="2783"/>
        <end position="2800"/>
    </location>
</feature>
<feature type="compositionally biased region" description="Basic and acidic residues" evidence="4">
    <location>
        <begin position="3123"/>
        <end position="3132"/>
    </location>
</feature>
<feature type="domain" description="EF-hand" evidence="5">
    <location>
        <begin position="3554"/>
        <end position="3589"/>
    </location>
</feature>
<feature type="compositionally biased region" description="Basic and acidic residues" evidence="4">
    <location>
        <begin position="2037"/>
        <end position="2053"/>
    </location>
</feature>
<keyword evidence="6" id="KW-0418">Kinase</keyword>
<feature type="compositionally biased region" description="Basic and acidic residues" evidence="4">
    <location>
        <begin position="166"/>
        <end position="196"/>
    </location>
</feature>
<feature type="compositionally biased region" description="Basic and acidic residues" evidence="4">
    <location>
        <begin position="517"/>
        <end position="526"/>
    </location>
</feature>
<feature type="compositionally biased region" description="Low complexity" evidence="4">
    <location>
        <begin position="3286"/>
        <end position="3296"/>
    </location>
</feature>
<dbReference type="InterPro" id="IPR002048">
    <property type="entry name" value="EF_hand_dom"/>
</dbReference>
<feature type="region of interest" description="Disordered" evidence="4">
    <location>
        <begin position="114"/>
        <end position="209"/>
    </location>
</feature>
<feature type="compositionally biased region" description="Polar residues" evidence="4">
    <location>
        <begin position="1630"/>
        <end position="1659"/>
    </location>
</feature>
<dbReference type="PROSITE" id="PS00018">
    <property type="entry name" value="EF_HAND_1"/>
    <property type="match status" value="3"/>
</dbReference>
<feature type="region of interest" description="Disordered" evidence="4">
    <location>
        <begin position="1089"/>
        <end position="1121"/>
    </location>
</feature>
<feature type="compositionally biased region" description="Low complexity" evidence="4">
    <location>
        <begin position="1319"/>
        <end position="1328"/>
    </location>
</feature>
<feature type="compositionally biased region" description="Acidic residues" evidence="4">
    <location>
        <begin position="1983"/>
        <end position="1995"/>
    </location>
</feature>
<feature type="region of interest" description="Disordered" evidence="4">
    <location>
        <begin position="1703"/>
        <end position="2107"/>
    </location>
</feature>
<dbReference type="EMBL" id="CAICTM010000362">
    <property type="protein sequence ID" value="CAB9508832.1"/>
    <property type="molecule type" value="Genomic_DNA"/>
</dbReference>
<feature type="compositionally biased region" description="Basic and acidic residues" evidence="4">
    <location>
        <begin position="2727"/>
        <end position="2739"/>
    </location>
</feature>
<accession>A0A9N8DTN6</accession>
<keyword evidence="7" id="KW-1185">Reference proteome</keyword>
<keyword evidence="1" id="KW-0479">Metal-binding</keyword>
<feature type="compositionally biased region" description="Basic residues" evidence="4">
    <location>
        <begin position="976"/>
        <end position="989"/>
    </location>
</feature>
<feature type="compositionally biased region" description="Polar residues" evidence="4">
    <location>
        <begin position="2584"/>
        <end position="2598"/>
    </location>
</feature>
<feature type="compositionally biased region" description="Basic and acidic residues" evidence="4">
    <location>
        <begin position="1343"/>
        <end position="1355"/>
    </location>
</feature>
<gene>
    <name evidence="6" type="ORF">SEMRO_363_G126830.1</name>
</gene>
<feature type="compositionally biased region" description="Basic and acidic residues" evidence="4">
    <location>
        <begin position="1284"/>
        <end position="1310"/>
    </location>
</feature>
<feature type="region of interest" description="Disordered" evidence="4">
    <location>
        <begin position="2136"/>
        <end position="2175"/>
    </location>
</feature>
<feature type="compositionally biased region" description="Low complexity" evidence="4">
    <location>
        <begin position="546"/>
        <end position="560"/>
    </location>
</feature>
<proteinExistence type="predicted"/>
<feature type="compositionally biased region" description="Acidic residues" evidence="4">
    <location>
        <begin position="3164"/>
        <end position="3173"/>
    </location>
</feature>
<feature type="compositionally biased region" description="Basic and acidic residues" evidence="4">
    <location>
        <begin position="1451"/>
        <end position="1466"/>
    </location>
</feature>
<keyword evidence="6" id="KW-0808">Transferase</keyword>
<feature type="compositionally biased region" description="Polar residues" evidence="4">
    <location>
        <begin position="801"/>
        <end position="810"/>
    </location>
</feature>
<dbReference type="GO" id="GO:0005509">
    <property type="term" value="F:calcium ion binding"/>
    <property type="evidence" value="ECO:0007669"/>
    <property type="project" value="InterPro"/>
</dbReference>
<feature type="compositionally biased region" description="Low complexity" evidence="4">
    <location>
        <begin position="2743"/>
        <end position="2759"/>
    </location>
</feature>
<feature type="compositionally biased region" description="Polar residues" evidence="4">
    <location>
        <begin position="2853"/>
        <end position="2867"/>
    </location>
</feature>
<feature type="compositionally biased region" description="Low complexity" evidence="4">
    <location>
        <begin position="3306"/>
        <end position="3328"/>
    </location>
</feature>
<feature type="compositionally biased region" description="Polar residues" evidence="4">
    <location>
        <begin position="3028"/>
        <end position="3041"/>
    </location>
</feature>
<evidence type="ECO:0000256" key="2">
    <source>
        <dbReference type="ARBA" id="ARBA00022737"/>
    </source>
</evidence>
<feature type="compositionally biased region" description="Basic and acidic residues" evidence="4">
    <location>
        <begin position="2372"/>
        <end position="2382"/>
    </location>
</feature>
<keyword evidence="3" id="KW-0106">Calcium</keyword>
<dbReference type="Pfam" id="PF13499">
    <property type="entry name" value="EF-hand_7"/>
    <property type="match status" value="1"/>
</dbReference>
<feature type="compositionally biased region" description="Polar residues" evidence="4">
    <location>
        <begin position="2002"/>
        <end position="2014"/>
    </location>
</feature>
<feature type="compositionally biased region" description="Polar residues" evidence="4">
    <location>
        <begin position="125"/>
        <end position="134"/>
    </location>
</feature>
<feature type="region of interest" description="Disordered" evidence="4">
    <location>
        <begin position="1609"/>
        <end position="1661"/>
    </location>
</feature>
<feature type="compositionally biased region" description="Polar residues" evidence="4">
    <location>
        <begin position="2309"/>
        <end position="2321"/>
    </location>
</feature>
<evidence type="ECO:0000256" key="1">
    <source>
        <dbReference type="ARBA" id="ARBA00022723"/>
    </source>
</evidence>
<dbReference type="PROSITE" id="PS50222">
    <property type="entry name" value="EF_HAND_2"/>
    <property type="match status" value="3"/>
</dbReference>
<feature type="region of interest" description="Disordered" evidence="4">
    <location>
        <begin position="608"/>
        <end position="673"/>
    </location>
</feature>
<feature type="compositionally biased region" description="Basic and acidic residues" evidence="4">
    <location>
        <begin position="3366"/>
        <end position="3386"/>
    </location>
</feature>
<dbReference type="InterPro" id="IPR018247">
    <property type="entry name" value="EF_Hand_1_Ca_BS"/>
</dbReference>
<feature type="compositionally biased region" description="Basic and acidic residues" evidence="4">
    <location>
        <begin position="2254"/>
        <end position="2273"/>
    </location>
</feature>
<feature type="compositionally biased region" description="Basic and acidic residues" evidence="4">
    <location>
        <begin position="1930"/>
        <end position="1943"/>
    </location>
</feature>
<dbReference type="SUPFAM" id="SSF47473">
    <property type="entry name" value="EF-hand"/>
    <property type="match status" value="1"/>
</dbReference>
<feature type="compositionally biased region" description="Polar residues" evidence="4">
    <location>
        <begin position="3085"/>
        <end position="3098"/>
    </location>
</feature>
<evidence type="ECO:0000256" key="3">
    <source>
        <dbReference type="ARBA" id="ARBA00022837"/>
    </source>
</evidence>
<feature type="compositionally biased region" description="Low complexity" evidence="4">
    <location>
        <begin position="1902"/>
        <end position="1913"/>
    </location>
</feature>
<dbReference type="OrthoDB" id="26525at2759"/>
<evidence type="ECO:0000256" key="4">
    <source>
        <dbReference type="SAM" id="MobiDB-lite"/>
    </source>
</evidence>
<feature type="compositionally biased region" description="Low complexity" evidence="4">
    <location>
        <begin position="2989"/>
        <end position="3005"/>
    </location>
</feature>
<dbReference type="SMART" id="SM00054">
    <property type="entry name" value="EFh"/>
    <property type="match status" value="3"/>
</dbReference>
<feature type="region of interest" description="Disordered" evidence="4">
    <location>
        <begin position="2207"/>
        <end position="3403"/>
    </location>
</feature>
<comment type="caution">
    <text evidence="6">The sequence shown here is derived from an EMBL/GenBank/DDBJ whole genome shotgun (WGS) entry which is preliminary data.</text>
</comment>
<feature type="compositionally biased region" description="Polar residues" evidence="4">
    <location>
        <begin position="2341"/>
        <end position="2355"/>
    </location>
</feature>
<feature type="compositionally biased region" description="Polar residues" evidence="4">
    <location>
        <begin position="2941"/>
        <end position="2954"/>
    </location>
</feature>
<feature type="compositionally biased region" description="Low complexity" evidence="4">
    <location>
        <begin position="3387"/>
        <end position="3403"/>
    </location>
</feature>
<feature type="compositionally biased region" description="Low complexity" evidence="4">
    <location>
        <begin position="3133"/>
        <end position="3149"/>
    </location>
</feature>
<feature type="compositionally biased region" description="Low complexity" evidence="4">
    <location>
        <begin position="2902"/>
        <end position="2932"/>
    </location>
</feature>
<feature type="compositionally biased region" description="Basic and acidic residues" evidence="4">
    <location>
        <begin position="1729"/>
        <end position="1738"/>
    </location>
</feature>
<feature type="region of interest" description="Disordered" evidence="4">
    <location>
        <begin position="1515"/>
        <end position="1539"/>
    </location>
</feature>
<feature type="compositionally biased region" description="Low complexity" evidence="4">
    <location>
        <begin position="425"/>
        <end position="440"/>
    </location>
</feature>
<evidence type="ECO:0000313" key="7">
    <source>
        <dbReference type="Proteomes" id="UP001153069"/>
    </source>
</evidence>
<feature type="region of interest" description="Disordered" evidence="4">
    <location>
        <begin position="26"/>
        <end position="48"/>
    </location>
</feature>
<feature type="region of interest" description="Disordered" evidence="4">
    <location>
        <begin position="475"/>
        <end position="576"/>
    </location>
</feature>
<evidence type="ECO:0000259" key="5">
    <source>
        <dbReference type="PROSITE" id="PS50222"/>
    </source>
</evidence>
<dbReference type="Pfam" id="PF13833">
    <property type="entry name" value="EF-hand_8"/>
    <property type="match status" value="1"/>
</dbReference>
<dbReference type="PANTHER" id="PTHR45942">
    <property type="entry name" value="PROTEIN PHOSPATASE 3 REGULATORY SUBUNIT B ALPHA ISOFORM TYPE 1"/>
    <property type="match status" value="1"/>
</dbReference>
<dbReference type="Gene3D" id="1.10.238.10">
    <property type="entry name" value="EF-hand"/>
    <property type="match status" value="1"/>
</dbReference>
<feature type="region of interest" description="Disordered" evidence="4">
    <location>
        <begin position="753"/>
        <end position="1077"/>
    </location>
</feature>
<feature type="region of interest" description="Disordered" evidence="4">
    <location>
        <begin position="729"/>
        <end position="748"/>
    </location>
</feature>
<feature type="compositionally biased region" description="Low complexity" evidence="4">
    <location>
        <begin position="1107"/>
        <end position="1116"/>
    </location>
</feature>